<dbReference type="RefSeq" id="WP_147425588.1">
    <property type="nucleotide sequence ID" value="NZ_RBKU01000001.1"/>
</dbReference>
<reference evidence="1 2" key="1">
    <citation type="submission" date="2018-10" db="EMBL/GenBank/DDBJ databases">
        <title>Genomic Encyclopedia of Archaeal and Bacterial Type Strains, Phase II (KMG-II): from individual species to whole genera.</title>
        <authorList>
            <person name="Goeker M."/>
        </authorList>
    </citation>
    <scope>NUCLEOTIDE SEQUENCE [LARGE SCALE GENOMIC DNA]</scope>
    <source>
        <strain evidence="1 2">DSM 18602</strain>
    </source>
</reference>
<accession>A0A495IZC3</accession>
<comment type="caution">
    <text evidence="1">The sequence shown here is derived from an EMBL/GenBank/DDBJ whole genome shotgun (WGS) entry which is preliminary data.</text>
</comment>
<dbReference type="AlphaFoldDB" id="A0A495IZC3"/>
<dbReference type="Proteomes" id="UP000268007">
    <property type="component" value="Unassembled WGS sequence"/>
</dbReference>
<evidence type="ECO:0000313" key="1">
    <source>
        <dbReference type="EMBL" id="RKR81364.1"/>
    </source>
</evidence>
<organism evidence="1 2">
    <name type="scientific">Mucilaginibacter gracilis</name>
    <dbReference type="NCBI Taxonomy" id="423350"/>
    <lineage>
        <taxon>Bacteria</taxon>
        <taxon>Pseudomonadati</taxon>
        <taxon>Bacteroidota</taxon>
        <taxon>Sphingobacteriia</taxon>
        <taxon>Sphingobacteriales</taxon>
        <taxon>Sphingobacteriaceae</taxon>
        <taxon>Mucilaginibacter</taxon>
    </lineage>
</organism>
<proteinExistence type="predicted"/>
<gene>
    <name evidence="1" type="ORF">BDD43_1510</name>
</gene>
<keyword evidence="2" id="KW-1185">Reference proteome</keyword>
<name>A0A495IZC3_9SPHI</name>
<sequence length="77" mass="8544">MKQIIMISLSLSVLTGRPELNRFAASKTGLPAGLSTYWLKKTKKELLRAHVTVSLRRALANSVQFISAGLPEKVFLF</sequence>
<protein>
    <submittedName>
        <fullName evidence="1">Uncharacterized protein</fullName>
    </submittedName>
</protein>
<dbReference type="EMBL" id="RBKU01000001">
    <property type="protein sequence ID" value="RKR81364.1"/>
    <property type="molecule type" value="Genomic_DNA"/>
</dbReference>
<evidence type="ECO:0000313" key="2">
    <source>
        <dbReference type="Proteomes" id="UP000268007"/>
    </source>
</evidence>